<comment type="similarity">
    <text evidence="2 7">Belongs to the bacterial ribosomal protein bL36 family.</text>
</comment>
<dbReference type="HAMAP" id="MF_00251">
    <property type="entry name" value="Ribosomal_bL36"/>
    <property type="match status" value="1"/>
</dbReference>
<organism evidence="8 9">
    <name type="scientific">Astyanax mexicanus</name>
    <name type="common">Blind cave fish</name>
    <name type="synonym">Astyanax fasciatus mexicanus</name>
    <dbReference type="NCBI Taxonomy" id="7994"/>
    <lineage>
        <taxon>Eukaryota</taxon>
        <taxon>Metazoa</taxon>
        <taxon>Chordata</taxon>
        <taxon>Craniata</taxon>
        <taxon>Vertebrata</taxon>
        <taxon>Euteleostomi</taxon>
        <taxon>Actinopterygii</taxon>
        <taxon>Neopterygii</taxon>
        <taxon>Teleostei</taxon>
        <taxon>Ostariophysi</taxon>
        <taxon>Characiformes</taxon>
        <taxon>Characoidei</taxon>
        <taxon>Acestrorhamphidae</taxon>
        <taxon>Acestrorhamphinae</taxon>
        <taxon>Astyanax</taxon>
    </lineage>
</organism>
<dbReference type="InterPro" id="IPR052143">
    <property type="entry name" value="Mitoribosomal_bL36m"/>
</dbReference>
<comment type="subcellular location">
    <subcellularLocation>
        <location evidence="1">Mitochondrion</location>
    </subcellularLocation>
</comment>
<dbReference type="Pfam" id="PF00444">
    <property type="entry name" value="Ribosomal_L36"/>
    <property type="match status" value="1"/>
</dbReference>
<dbReference type="Proteomes" id="UP000018467">
    <property type="component" value="Unassembled WGS sequence"/>
</dbReference>
<dbReference type="SUPFAM" id="SSF57840">
    <property type="entry name" value="Ribosomal protein L36"/>
    <property type="match status" value="1"/>
</dbReference>
<accession>A0A3B1ID77</accession>
<dbReference type="STRING" id="7994.ENSAMXP00000027545"/>
<dbReference type="Bgee" id="ENSAMXG00000036656">
    <property type="expression patterns" value="Expressed in head kidney and 12 other cell types or tissues"/>
</dbReference>
<evidence type="ECO:0000256" key="5">
    <source>
        <dbReference type="ARBA" id="ARBA00023128"/>
    </source>
</evidence>
<dbReference type="GO" id="GO:0003735">
    <property type="term" value="F:structural constituent of ribosome"/>
    <property type="evidence" value="ECO:0007669"/>
    <property type="project" value="InterPro"/>
</dbReference>
<dbReference type="Ensembl" id="ENSAMXT00000040363.1">
    <property type="protein sequence ID" value="ENSAMXP00000027545.1"/>
    <property type="gene ID" value="ENSAMXG00000036656.1"/>
</dbReference>
<dbReference type="NCBIfam" id="TIGR01022">
    <property type="entry name" value="rpmJ_bact"/>
    <property type="match status" value="1"/>
</dbReference>
<protein>
    <recommendedName>
        <fullName evidence="7">Ribosomal protein</fullName>
    </recommendedName>
</protein>
<evidence type="ECO:0000256" key="4">
    <source>
        <dbReference type="ARBA" id="ARBA00022980"/>
    </source>
</evidence>
<evidence type="ECO:0000256" key="3">
    <source>
        <dbReference type="ARBA" id="ARBA00022946"/>
    </source>
</evidence>
<dbReference type="PANTHER" id="PTHR46909:SF1">
    <property type="entry name" value="LARGE RIBOSOMAL SUBUNIT PROTEIN BL36M"/>
    <property type="match status" value="1"/>
</dbReference>
<dbReference type="InterPro" id="IPR035977">
    <property type="entry name" value="Ribosomal_bL36_sp"/>
</dbReference>
<dbReference type="GO" id="GO:0006412">
    <property type="term" value="P:translation"/>
    <property type="evidence" value="ECO:0007669"/>
    <property type="project" value="InterPro"/>
</dbReference>
<reference evidence="9" key="2">
    <citation type="journal article" date="2014" name="Nat. Commun.">
        <title>The cavefish genome reveals candidate genes for eye loss.</title>
        <authorList>
            <person name="McGaugh S.E."/>
            <person name="Gross J.B."/>
            <person name="Aken B."/>
            <person name="Blin M."/>
            <person name="Borowsky R."/>
            <person name="Chalopin D."/>
            <person name="Hinaux H."/>
            <person name="Jeffery W.R."/>
            <person name="Keene A."/>
            <person name="Ma L."/>
            <person name="Minx P."/>
            <person name="Murphy D."/>
            <person name="O'Quin K.E."/>
            <person name="Retaux S."/>
            <person name="Rohner N."/>
            <person name="Searle S.M."/>
            <person name="Stahl B.A."/>
            <person name="Tabin C."/>
            <person name="Volff J.N."/>
            <person name="Yoshizawa M."/>
            <person name="Warren W.C."/>
        </authorList>
    </citation>
    <scope>NUCLEOTIDE SEQUENCE [LARGE SCALE GENOMIC DNA]</scope>
    <source>
        <strain evidence="9">female</strain>
    </source>
</reference>
<name>A0A3B1ID77_ASTMX</name>
<dbReference type="GeneTree" id="ENSGT00390000010866"/>
<proteinExistence type="inferred from homology"/>
<dbReference type="PROSITE" id="PS00828">
    <property type="entry name" value="RIBOSOMAL_L36"/>
    <property type="match status" value="1"/>
</dbReference>
<dbReference type="InterPro" id="IPR000473">
    <property type="entry name" value="Ribosomal_bL36"/>
</dbReference>
<evidence type="ECO:0000313" key="8">
    <source>
        <dbReference type="Ensembl" id="ENSAMXP00000027545.1"/>
    </source>
</evidence>
<dbReference type="InParanoid" id="A0A3B1ID77"/>
<reference evidence="8" key="4">
    <citation type="submission" date="2025-09" db="UniProtKB">
        <authorList>
            <consortium name="Ensembl"/>
        </authorList>
    </citation>
    <scope>IDENTIFICATION</scope>
</reference>
<keyword evidence="9" id="KW-1185">Reference proteome</keyword>
<evidence type="ECO:0000256" key="7">
    <source>
        <dbReference type="RuleBase" id="RU000570"/>
    </source>
</evidence>
<sequence>LFSKSSTSQEVSFSSWTGAERETCAQINKRDYNRPAYNKYQYLTLYRNRWWRHGTAVSSSSSQLPDPAAVSCCEVCGCQLLTCSECQRCISTVTAALAPARGIFSPVQGLRSPLCSPLVGQCQQLLCVQPSAGMKTKTALKKRCKDCFFVRRRGRLFVYCKTHPRHKQRQG</sequence>
<reference evidence="8" key="3">
    <citation type="submission" date="2025-08" db="UniProtKB">
        <authorList>
            <consortium name="Ensembl"/>
        </authorList>
    </citation>
    <scope>IDENTIFICATION</scope>
</reference>
<evidence type="ECO:0000256" key="6">
    <source>
        <dbReference type="ARBA" id="ARBA00023274"/>
    </source>
</evidence>
<keyword evidence="3" id="KW-0809">Transit peptide</keyword>
<dbReference type="PANTHER" id="PTHR46909">
    <property type="entry name" value="39S RIBOSOMAL PROTEIN L36, MITOCHONDRIAL"/>
    <property type="match status" value="1"/>
</dbReference>
<reference evidence="9" key="1">
    <citation type="submission" date="2013-03" db="EMBL/GenBank/DDBJ databases">
        <authorList>
            <person name="Jeffery W."/>
            <person name="Warren W."/>
            <person name="Wilson R.K."/>
        </authorList>
    </citation>
    <scope>NUCLEOTIDE SEQUENCE</scope>
    <source>
        <strain evidence="9">female</strain>
    </source>
</reference>
<evidence type="ECO:0000313" key="9">
    <source>
        <dbReference type="Proteomes" id="UP000018467"/>
    </source>
</evidence>
<keyword evidence="6 7" id="KW-0687">Ribonucleoprotein</keyword>
<dbReference type="GO" id="GO:0005762">
    <property type="term" value="C:mitochondrial large ribosomal subunit"/>
    <property type="evidence" value="ECO:0007669"/>
    <property type="project" value="TreeGrafter"/>
</dbReference>
<evidence type="ECO:0000256" key="1">
    <source>
        <dbReference type="ARBA" id="ARBA00004173"/>
    </source>
</evidence>
<evidence type="ECO:0000256" key="2">
    <source>
        <dbReference type="ARBA" id="ARBA00007645"/>
    </source>
</evidence>
<keyword evidence="4 7" id="KW-0689">Ribosomal protein</keyword>
<dbReference type="AlphaFoldDB" id="A0A3B1ID77"/>
<keyword evidence="5" id="KW-0496">Mitochondrion</keyword>